<keyword evidence="3" id="KW-0436">Ligase</keyword>
<name>A0AAW9R7C9_9GAMM</name>
<dbReference type="EMBL" id="JAZHOG010000007">
    <property type="protein sequence ID" value="MEJ8568347.1"/>
    <property type="molecule type" value="Genomic_DNA"/>
</dbReference>
<proteinExistence type="predicted"/>
<evidence type="ECO:0000259" key="2">
    <source>
        <dbReference type="PROSITE" id="PS51371"/>
    </source>
</evidence>
<dbReference type="Pfam" id="PF04107">
    <property type="entry name" value="GCS2"/>
    <property type="match status" value="1"/>
</dbReference>
<evidence type="ECO:0000256" key="1">
    <source>
        <dbReference type="PROSITE-ProRule" id="PRU00703"/>
    </source>
</evidence>
<organism evidence="3 4">
    <name type="scientific">Elongatibacter sediminis</name>
    <dbReference type="NCBI Taxonomy" id="3119006"/>
    <lineage>
        <taxon>Bacteria</taxon>
        <taxon>Pseudomonadati</taxon>
        <taxon>Pseudomonadota</taxon>
        <taxon>Gammaproteobacteria</taxon>
        <taxon>Chromatiales</taxon>
        <taxon>Wenzhouxiangellaceae</taxon>
        <taxon>Elongatibacter</taxon>
    </lineage>
</organism>
<keyword evidence="4" id="KW-1185">Reference proteome</keyword>
<dbReference type="PANTHER" id="PTHR36510:SF3">
    <property type="entry name" value="CONSERVED PROTEIN"/>
    <property type="match status" value="1"/>
</dbReference>
<protein>
    <submittedName>
        <fullName evidence="3">Glutamate-cysteine ligase family protein</fullName>
    </submittedName>
</protein>
<dbReference type="PROSITE" id="PS51371">
    <property type="entry name" value="CBS"/>
    <property type="match status" value="2"/>
</dbReference>
<dbReference type="Proteomes" id="UP001359886">
    <property type="component" value="Unassembled WGS sequence"/>
</dbReference>
<dbReference type="SUPFAM" id="SSF55931">
    <property type="entry name" value="Glutamine synthetase/guanido kinase"/>
    <property type="match status" value="1"/>
</dbReference>
<reference evidence="3 4" key="1">
    <citation type="submission" date="2024-02" db="EMBL/GenBank/DDBJ databases">
        <title>A novel Wenzhouxiangellaceae bacterium, isolated from coastal sediments.</title>
        <authorList>
            <person name="Du Z.-J."/>
            <person name="Ye Y.-Q."/>
            <person name="Zhang X.-Y."/>
        </authorList>
    </citation>
    <scope>NUCLEOTIDE SEQUENCE [LARGE SCALE GENOMIC DNA]</scope>
    <source>
        <strain evidence="3 4">CH-27</strain>
    </source>
</reference>
<evidence type="ECO:0000313" key="4">
    <source>
        <dbReference type="Proteomes" id="UP001359886"/>
    </source>
</evidence>
<accession>A0AAW9R7C9</accession>
<dbReference type="Pfam" id="PF00571">
    <property type="entry name" value="CBS"/>
    <property type="match status" value="2"/>
</dbReference>
<dbReference type="SUPFAM" id="SSF54631">
    <property type="entry name" value="CBS-domain pair"/>
    <property type="match status" value="1"/>
</dbReference>
<keyword evidence="1" id="KW-0129">CBS domain</keyword>
<dbReference type="InterPro" id="IPR014746">
    <property type="entry name" value="Gln_synth/guanido_kin_cat_dom"/>
</dbReference>
<sequence length="638" mass="71665">MGEQNVQRDTDEARHQAFMRALLEEVRALEKLLESGRVETGIRRIGAEQEMFIVDAAFGPANKALEMLDGIDDERFTNELGLFNIEANLSPQLFGGDCLGRMEAELRELYQRARAAAGRSGCDIALVGILPSLTQGNLGLDSMVPAPRYHALNDAVRALRGEAFRFTINGIDQLSVEHDNVMLEACNTSFQVHFQVGPEEFARLYNIAQVVTAPLLAAAANSPILLGKRLWHETRIAVFQNSVDSRSTVHKTRGQQPRVHFGDHWVEESVTEIFKEDIARNRIILTTETEDDPLGMVERGDSPRLNALRLHNGTVYRWNRPCYGVVDNVAHLRIENRVIPSGPTLVDEMANAAFFFGMMAGMAEQHEDIRTQIRFEDVKTNFLAAAREGIRAQLNWFDDSYLPAKQLIEEQLIPLAREGLEHMNIDRNDIDRLLGVLTERVAERRTGSRWALESLESIGSRGTLEQRMRSLVSSMVKQQSGGEPISRWKLAGFCEEQDWRESYRQVGQFMSTDLFTVRPDDIVDFAATLMDWRHVRHVPVEDDSGALVGLVSHRALLRLVAQGRFGSEEKVTVSEIMNPDPVTVSTSTSTVEAIRMMREKQLACLPVLRDGKLVGLVTEHDLIVVSSHLLESYLADEA</sequence>
<dbReference type="GO" id="GO:0042398">
    <property type="term" value="P:modified amino acid biosynthetic process"/>
    <property type="evidence" value="ECO:0007669"/>
    <property type="project" value="InterPro"/>
</dbReference>
<dbReference type="Gene3D" id="3.30.590.20">
    <property type="match status" value="1"/>
</dbReference>
<dbReference type="InterPro" id="IPR006336">
    <property type="entry name" value="GCS2"/>
</dbReference>
<gene>
    <name evidence="3" type="ORF">V3330_11995</name>
</gene>
<dbReference type="PANTHER" id="PTHR36510">
    <property type="entry name" value="GLUTAMATE--CYSTEINE LIGASE 2-RELATED"/>
    <property type="match status" value="1"/>
</dbReference>
<dbReference type="RefSeq" id="WP_354695666.1">
    <property type="nucleotide sequence ID" value="NZ_JAZHOG010000007.1"/>
</dbReference>
<dbReference type="InterPro" id="IPR050141">
    <property type="entry name" value="GCL_type2/YbdK_subfam"/>
</dbReference>
<dbReference type="InterPro" id="IPR046342">
    <property type="entry name" value="CBS_dom_sf"/>
</dbReference>
<comment type="caution">
    <text evidence="3">The sequence shown here is derived from an EMBL/GenBank/DDBJ whole genome shotgun (WGS) entry which is preliminary data.</text>
</comment>
<dbReference type="InterPro" id="IPR000644">
    <property type="entry name" value="CBS_dom"/>
</dbReference>
<feature type="domain" description="CBS" evidence="2">
    <location>
        <begin position="577"/>
        <end position="632"/>
    </location>
</feature>
<dbReference type="AlphaFoldDB" id="A0AAW9R7C9"/>
<evidence type="ECO:0000313" key="3">
    <source>
        <dbReference type="EMBL" id="MEJ8568347.1"/>
    </source>
</evidence>
<feature type="domain" description="CBS" evidence="2">
    <location>
        <begin position="510"/>
        <end position="568"/>
    </location>
</feature>
<dbReference type="SMART" id="SM00116">
    <property type="entry name" value="CBS"/>
    <property type="match status" value="2"/>
</dbReference>
<dbReference type="GO" id="GO:0004357">
    <property type="term" value="F:glutamate-cysteine ligase activity"/>
    <property type="evidence" value="ECO:0007669"/>
    <property type="project" value="InterPro"/>
</dbReference>
<dbReference type="Gene3D" id="3.10.580.10">
    <property type="entry name" value="CBS-domain"/>
    <property type="match status" value="1"/>
</dbReference>